<dbReference type="Pfam" id="PF00583">
    <property type="entry name" value="Acetyltransf_1"/>
    <property type="match status" value="1"/>
</dbReference>
<name>A0A4Q7J0A2_9PSEU</name>
<evidence type="ECO:0000313" key="5">
    <source>
        <dbReference type="Proteomes" id="UP000292003"/>
    </source>
</evidence>
<feature type="domain" description="N-acetyltransferase" evidence="3">
    <location>
        <begin position="4"/>
        <end position="171"/>
    </location>
</feature>
<dbReference type="Gene3D" id="3.40.630.30">
    <property type="match status" value="1"/>
</dbReference>
<dbReference type="AlphaFoldDB" id="A0A4Q7J0A2"/>
<dbReference type="InterPro" id="IPR000182">
    <property type="entry name" value="GNAT_dom"/>
</dbReference>
<organism evidence="4 5">
    <name type="scientific">Amycolatopsis suaedae</name>
    <dbReference type="NCBI Taxonomy" id="2510978"/>
    <lineage>
        <taxon>Bacteria</taxon>
        <taxon>Bacillati</taxon>
        <taxon>Actinomycetota</taxon>
        <taxon>Actinomycetes</taxon>
        <taxon>Pseudonocardiales</taxon>
        <taxon>Pseudonocardiaceae</taxon>
        <taxon>Amycolatopsis</taxon>
    </lineage>
</organism>
<gene>
    <name evidence="4" type="ORF">EWH70_27005</name>
</gene>
<dbReference type="CDD" id="cd04301">
    <property type="entry name" value="NAT_SF"/>
    <property type="match status" value="1"/>
</dbReference>
<keyword evidence="5" id="KW-1185">Reference proteome</keyword>
<dbReference type="RefSeq" id="WP_130478334.1">
    <property type="nucleotide sequence ID" value="NZ_SFCC01000015.1"/>
</dbReference>
<evidence type="ECO:0000256" key="2">
    <source>
        <dbReference type="ARBA" id="ARBA00023315"/>
    </source>
</evidence>
<dbReference type="EMBL" id="SFCC01000015">
    <property type="protein sequence ID" value="RZQ60761.1"/>
    <property type="molecule type" value="Genomic_DNA"/>
</dbReference>
<sequence>MTDVLIRPGRAGDEKVLLDLFDGAVRWLVAQGREGQWGSEPFTGNPRREERMRGFVAGGGLVIAEVGGVPAGALALTATPPAHIPAVDEPEVYIDLLITSRELAGHGVGARLIDYAVERTRERGVDLLRVDCYAGGDGKLVRYYEGQGFRPTERFDVNGWIGQVFERRVLSAVP</sequence>
<dbReference type="OrthoDB" id="7011037at2"/>
<dbReference type="GO" id="GO:0016747">
    <property type="term" value="F:acyltransferase activity, transferring groups other than amino-acyl groups"/>
    <property type="evidence" value="ECO:0007669"/>
    <property type="project" value="InterPro"/>
</dbReference>
<evidence type="ECO:0000256" key="1">
    <source>
        <dbReference type="ARBA" id="ARBA00022679"/>
    </source>
</evidence>
<reference evidence="4 5" key="1">
    <citation type="submission" date="2019-02" db="EMBL/GenBank/DDBJ databases">
        <title>Draft genome sequence of Amycolatopsis sp. 8-3EHSu isolated from roots of Suaeda maritima.</title>
        <authorList>
            <person name="Duangmal K."/>
            <person name="Chantavorakit T."/>
        </authorList>
    </citation>
    <scope>NUCLEOTIDE SEQUENCE [LARGE SCALE GENOMIC DNA]</scope>
    <source>
        <strain evidence="4 5">8-3EHSu</strain>
    </source>
</reference>
<dbReference type="PANTHER" id="PTHR43877:SF2">
    <property type="entry name" value="AMINOALKYLPHOSPHONATE N-ACETYLTRANSFERASE-RELATED"/>
    <property type="match status" value="1"/>
</dbReference>
<dbReference type="PANTHER" id="PTHR43877">
    <property type="entry name" value="AMINOALKYLPHOSPHONATE N-ACETYLTRANSFERASE-RELATED-RELATED"/>
    <property type="match status" value="1"/>
</dbReference>
<dbReference type="Proteomes" id="UP000292003">
    <property type="component" value="Unassembled WGS sequence"/>
</dbReference>
<accession>A0A4Q7J0A2</accession>
<evidence type="ECO:0000313" key="4">
    <source>
        <dbReference type="EMBL" id="RZQ60761.1"/>
    </source>
</evidence>
<proteinExistence type="predicted"/>
<keyword evidence="1 4" id="KW-0808">Transferase</keyword>
<dbReference type="InterPro" id="IPR050832">
    <property type="entry name" value="Bact_Acetyltransf"/>
</dbReference>
<dbReference type="PROSITE" id="PS51186">
    <property type="entry name" value="GNAT"/>
    <property type="match status" value="1"/>
</dbReference>
<dbReference type="InterPro" id="IPR016181">
    <property type="entry name" value="Acyl_CoA_acyltransferase"/>
</dbReference>
<evidence type="ECO:0000259" key="3">
    <source>
        <dbReference type="PROSITE" id="PS51186"/>
    </source>
</evidence>
<keyword evidence="2" id="KW-0012">Acyltransferase</keyword>
<protein>
    <submittedName>
        <fullName evidence="4">GNAT family N-acetyltransferase</fullName>
    </submittedName>
</protein>
<dbReference type="SUPFAM" id="SSF55729">
    <property type="entry name" value="Acyl-CoA N-acyltransferases (Nat)"/>
    <property type="match status" value="1"/>
</dbReference>
<comment type="caution">
    <text evidence="4">The sequence shown here is derived from an EMBL/GenBank/DDBJ whole genome shotgun (WGS) entry which is preliminary data.</text>
</comment>